<reference evidence="2 3" key="1">
    <citation type="submission" date="2012-06" db="EMBL/GenBank/DDBJ databases">
        <title>The complete chromosome of genome of Turneriella parva DSM 21527.</title>
        <authorList>
            <consortium name="US DOE Joint Genome Institute (JGI-PGF)"/>
            <person name="Lucas S."/>
            <person name="Han J."/>
            <person name="Lapidus A."/>
            <person name="Bruce D."/>
            <person name="Goodwin L."/>
            <person name="Pitluck S."/>
            <person name="Peters L."/>
            <person name="Kyrpides N."/>
            <person name="Mavromatis K."/>
            <person name="Ivanova N."/>
            <person name="Mikhailova N."/>
            <person name="Chertkov O."/>
            <person name="Detter J.C."/>
            <person name="Tapia R."/>
            <person name="Han C."/>
            <person name="Land M."/>
            <person name="Hauser L."/>
            <person name="Markowitz V."/>
            <person name="Cheng J.-F."/>
            <person name="Hugenholtz P."/>
            <person name="Woyke T."/>
            <person name="Wu D."/>
            <person name="Gronow S."/>
            <person name="Wellnitz S."/>
            <person name="Brambilla E."/>
            <person name="Klenk H.-P."/>
            <person name="Eisen J.A."/>
        </authorList>
    </citation>
    <scope>NUCLEOTIDE SEQUENCE [LARGE SCALE GENOMIC DNA]</scope>
    <source>
        <strain evidence="3">ATCC BAA-1111 / DSM 21527 / NCTC 11395 / H</strain>
    </source>
</reference>
<evidence type="ECO:0000256" key="1">
    <source>
        <dbReference type="SAM" id="MobiDB-lite"/>
    </source>
</evidence>
<dbReference type="KEGG" id="tpx:Turpa_0335"/>
<keyword evidence="3" id="KW-1185">Reference proteome</keyword>
<dbReference type="OrthoDB" id="5479668at2"/>
<sequence length="505" mass="55899">MRRQWPVLLLALSPLCREPSLQLSTDHIRQGKPVELAHDQVLTGIFPKGESRIVVRLTLGEPQMLRAELAAAEGSDTRIAVFQNSDRPLVVVDDRPEGVGEEVSPILLTAGEARIEISATTSTPGMLKFFYRRFRAPADVEREPNQTPATATPMPGLHASGFYGPDKNLADGESSPERDCYVHTPPTSAGFLDVRLTAVDGIQPSLFVYGGKPAAPLAVRTGVYGKVLQIAGVKISQQEKIYLCVTGTRQSETVSRDYYDLILEFSAHQNRNEIEPNDSAKAATEITQGVITGALSSRNDIDYFAYLNQREYSVLVRISLESAAAAQLRLALQQRNGLTRNYEYSAPNSEVIENARLEAGESLIFSVQPRRAAKKTLKAAAYEIKVSESQFSDENEAEPNGQVETADTLIDATYKWGFINPPQDVDYYRLQLTEKVRRQLRLESKLGCKLSLEHLRAGKIVKVTRGKAPLVYEADFASDDLLRITCVDLFTQPAERAYRIALSEP</sequence>
<gene>
    <name evidence="2" type="ordered locus">Turpa_0335</name>
</gene>
<name>I4B138_TURPD</name>
<dbReference type="PATRIC" id="fig|869212.3.peg.299"/>
<dbReference type="AlphaFoldDB" id="I4B138"/>
<feature type="region of interest" description="Disordered" evidence="1">
    <location>
        <begin position="141"/>
        <end position="178"/>
    </location>
</feature>
<dbReference type="STRING" id="869212.Turpa_0335"/>
<dbReference type="Proteomes" id="UP000006048">
    <property type="component" value="Chromosome"/>
</dbReference>
<proteinExistence type="predicted"/>
<dbReference type="EMBL" id="CP002959">
    <property type="protein sequence ID" value="AFM10995.1"/>
    <property type="molecule type" value="Genomic_DNA"/>
</dbReference>
<dbReference type="Gene3D" id="2.60.120.380">
    <property type="match status" value="2"/>
</dbReference>
<evidence type="ECO:0000313" key="3">
    <source>
        <dbReference type="Proteomes" id="UP000006048"/>
    </source>
</evidence>
<evidence type="ECO:0000313" key="2">
    <source>
        <dbReference type="EMBL" id="AFM10995.1"/>
    </source>
</evidence>
<dbReference type="RefSeq" id="WP_014801515.1">
    <property type="nucleotide sequence ID" value="NC_018020.1"/>
</dbReference>
<organism evidence="2 3">
    <name type="scientific">Turneriella parva (strain ATCC BAA-1111 / DSM 21527 / NCTC 11395 / H)</name>
    <name type="common">Leptospira parva</name>
    <dbReference type="NCBI Taxonomy" id="869212"/>
    <lineage>
        <taxon>Bacteria</taxon>
        <taxon>Pseudomonadati</taxon>
        <taxon>Spirochaetota</taxon>
        <taxon>Spirochaetia</taxon>
        <taxon>Leptospirales</taxon>
        <taxon>Leptospiraceae</taxon>
        <taxon>Turneriella</taxon>
    </lineage>
</organism>
<protein>
    <submittedName>
        <fullName evidence="2">Uncharacterized protein</fullName>
    </submittedName>
</protein>
<accession>I4B138</accession>
<dbReference type="HOGENOM" id="CLU_539614_0_0_12"/>